<gene>
    <name evidence="4" type="ORF">DES49_2162</name>
</gene>
<dbReference type="RefSeq" id="WP_133736398.1">
    <property type="nucleotide sequence ID" value="NZ_SOAX01000004.1"/>
</dbReference>
<evidence type="ECO:0000313" key="4">
    <source>
        <dbReference type="EMBL" id="TDT40396.1"/>
    </source>
</evidence>
<dbReference type="GO" id="GO:0003839">
    <property type="term" value="F:gamma-glutamylcyclotransferase activity"/>
    <property type="evidence" value="ECO:0007669"/>
    <property type="project" value="InterPro"/>
</dbReference>
<sequence length="171" mass="19539">MLCFSYGSNMSQRRLQARVPSARFVAVAELPEHRMVFHKRSRADGSAKCDAEYTGQSGDRVIGIVWDIAASEKGDLDRVEGLGYGYAEKMVEVITGQGERLNTQIYVATDIDPTLTPYRWYWEHVRIGARENRFPAEYTAWIESVSVAEDPEAERHQQELSIYTRSELFPE</sequence>
<organism evidence="4 5">
    <name type="scientific">Halospina denitrificans</name>
    <dbReference type="NCBI Taxonomy" id="332522"/>
    <lineage>
        <taxon>Bacteria</taxon>
        <taxon>Pseudomonadati</taxon>
        <taxon>Pseudomonadota</taxon>
        <taxon>Gammaproteobacteria</taxon>
        <taxon>Halospina</taxon>
    </lineage>
</organism>
<accession>A0A4R7JRM5</accession>
<protein>
    <submittedName>
        <fullName evidence="4">AIG2 family protein</fullName>
    </submittedName>
</protein>
<evidence type="ECO:0000313" key="5">
    <source>
        <dbReference type="Proteomes" id="UP000295830"/>
    </source>
</evidence>
<dbReference type="Gene3D" id="3.10.490.10">
    <property type="entry name" value="Gamma-glutamyl cyclotransferase-like"/>
    <property type="match status" value="1"/>
</dbReference>
<dbReference type="SUPFAM" id="SSF110857">
    <property type="entry name" value="Gamma-glutamyl cyclotransferase-like"/>
    <property type="match status" value="1"/>
</dbReference>
<evidence type="ECO:0000256" key="3">
    <source>
        <dbReference type="PIRSR" id="PIRSR617939-2"/>
    </source>
</evidence>
<dbReference type="InterPro" id="IPR017939">
    <property type="entry name" value="G-Glutamylcylcotransferase"/>
</dbReference>
<evidence type="ECO:0000256" key="1">
    <source>
        <dbReference type="ARBA" id="ARBA00023239"/>
    </source>
</evidence>
<keyword evidence="1" id="KW-0456">Lyase</keyword>
<dbReference type="PANTHER" id="PTHR12935">
    <property type="entry name" value="GAMMA-GLUTAMYLCYCLOTRANSFERASE"/>
    <property type="match status" value="1"/>
</dbReference>
<reference evidence="4 5" key="1">
    <citation type="submission" date="2019-03" db="EMBL/GenBank/DDBJ databases">
        <title>Genomic Encyclopedia of Type Strains, Phase IV (KMG-IV): sequencing the most valuable type-strain genomes for metagenomic binning, comparative biology and taxonomic classification.</title>
        <authorList>
            <person name="Goeker M."/>
        </authorList>
    </citation>
    <scope>NUCLEOTIDE SEQUENCE [LARGE SCALE GENOMIC DNA]</scope>
    <source>
        <strain evidence="4 5">DSM 15505</strain>
    </source>
</reference>
<dbReference type="Proteomes" id="UP000295830">
    <property type="component" value="Unassembled WGS sequence"/>
</dbReference>
<proteinExistence type="predicted"/>
<dbReference type="AlphaFoldDB" id="A0A4R7JRM5"/>
<dbReference type="CDD" id="cd06661">
    <property type="entry name" value="GGCT_like"/>
    <property type="match status" value="1"/>
</dbReference>
<evidence type="ECO:0000256" key="2">
    <source>
        <dbReference type="PIRSR" id="PIRSR617939-1"/>
    </source>
</evidence>
<dbReference type="InterPro" id="IPR013024">
    <property type="entry name" value="GGCT-like"/>
</dbReference>
<keyword evidence="5" id="KW-1185">Reference proteome</keyword>
<dbReference type="EMBL" id="SOAX01000004">
    <property type="protein sequence ID" value="TDT40396.1"/>
    <property type="molecule type" value="Genomic_DNA"/>
</dbReference>
<dbReference type="OrthoDB" id="5401862at2"/>
<feature type="binding site" evidence="3">
    <location>
        <position position="121"/>
    </location>
    <ligand>
        <name>substrate</name>
    </ligand>
</feature>
<feature type="active site" description="Proton acceptor" evidence="2">
    <location>
        <position position="80"/>
    </location>
</feature>
<dbReference type="PANTHER" id="PTHR12935:SF0">
    <property type="entry name" value="GAMMA-GLUTAMYLCYCLOTRANSFERASE"/>
    <property type="match status" value="1"/>
</dbReference>
<dbReference type="InterPro" id="IPR036568">
    <property type="entry name" value="GGCT-like_sf"/>
</dbReference>
<name>A0A4R7JRM5_9GAMM</name>
<comment type="caution">
    <text evidence="4">The sequence shown here is derived from an EMBL/GenBank/DDBJ whole genome shotgun (WGS) entry which is preliminary data.</text>
</comment>
<dbReference type="Pfam" id="PF13772">
    <property type="entry name" value="AIG2_2"/>
    <property type="match status" value="1"/>
</dbReference>